<proteinExistence type="predicted"/>
<name>A0A915JYD9_ROMCU</name>
<dbReference type="AlphaFoldDB" id="A0A915JYD9"/>
<accession>A0A915JYD9</accession>
<evidence type="ECO:0000313" key="2">
    <source>
        <dbReference type="WBParaSite" id="nRc.2.0.1.t31362-RA"/>
    </source>
</evidence>
<dbReference type="Proteomes" id="UP000887565">
    <property type="component" value="Unplaced"/>
</dbReference>
<dbReference type="WBParaSite" id="nRc.2.0.1.t31362-RA">
    <property type="protein sequence ID" value="nRc.2.0.1.t31362-RA"/>
    <property type="gene ID" value="nRc.2.0.1.g31362"/>
</dbReference>
<organism evidence="1 2">
    <name type="scientific">Romanomermis culicivorax</name>
    <name type="common">Nematode worm</name>
    <dbReference type="NCBI Taxonomy" id="13658"/>
    <lineage>
        <taxon>Eukaryota</taxon>
        <taxon>Metazoa</taxon>
        <taxon>Ecdysozoa</taxon>
        <taxon>Nematoda</taxon>
        <taxon>Enoplea</taxon>
        <taxon>Dorylaimia</taxon>
        <taxon>Mermithida</taxon>
        <taxon>Mermithoidea</taxon>
        <taxon>Mermithidae</taxon>
        <taxon>Romanomermis</taxon>
    </lineage>
</organism>
<sequence>MSKAIKNIFLPKRYKSGIDRQVSLRSVKQDLRAAHEQEIFKLYVDEFRHLADSKLGGYKIDVENLQPVYDHAKAVFRLWYMENVKTIMLNLTEQL</sequence>
<evidence type="ECO:0000313" key="1">
    <source>
        <dbReference type="Proteomes" id="UP000887565"/>
    </source>
</evidence>
<reference evidence="2" key="1">
    <citation type="submission" date="2022-11" db="UniProtKB">
        <authorList>
            <consortium name="WormBaseParasite"/>
        </authorList>
    </citation>
    <scope>IDENTIFICATION</scope>
</reference>
<protein>
    <submittedName>
        <fullName evidence="2">Uncharacterized protein</fullName>
    </submittedName>
</protein>
<keyword evidence="1" id="KW-1185">Reference proteome</keyword>